<name>A0A1Y1JQ37_PLAGO</name>
<organism evidence="4 5">
    <name type="scientific">Plasmodium gonderi</name>
    <dbReference type="NCBI Taxonomy" id="77519"/>
    <lineage>
        <taxon>Eukaryota</taxon>
        <taxon>Sar</taxon>
        <taxon>Alveolata</taxon>
        <taxon>Apicomplexa</taxon>
        <taxon>Aconoidasida</taxon>
        <taxon>Haemosporida</taxon>
        <taxon>Plasmodiidae</taxon>
        <taxon>Plasmodium</taxon>
        <taxon>Plasmodium (Plasmodium)</taxon>
    </lineage>
</organism>
<feature type="signal peptide" evidence="2">
    <location>
        <begin position="1"/>
        <end position="22"/>
    </location>
</feature>
<keyword evidence="5" id="KW-1185">Reference proteome</keyword>
<feature type="compositionally biased region" description="Low complexity" evidence="1">
    <location>
        <begin position="45"/>
        <end position="56"/>
    </location>
</feature>
<evidence type="ECO:0000256" key="1">
    <source>
        <dbReference type="SAM" id="MobiDB-lite"/>
    </source>
</evidence>
<evidence type="ECO:0000313" key="5">
    <source>
        <dbReference type="Proteomes" id="UP000195521"/>
    </source>
</evidence>
<reference evidence="5" key="1">
    <citation type="submission" date="2017-04" db="EMBL/GenBank/DDBJ databases">
        <title>Plasmodium gonderi genome.</title>
        <authorList>
            <person name="Arisue N."/>
            <person name="Honma H."/>
            <person name="Kawai S."/>
            <person name="Tougan T."/>
            <person name="Tanabe K."/>
            <person name="Horii T."/>
        </authorList>
    </citation>
    <scope>NUCLEOTIDE SEQUENCE [LARGE SCALE GENOMIC DNA]</scope>
    <source>
        <strain evidence="5">ATCC 30045</strain>
    </source>
</reference>
<dbReference type="Proteomes" id="UP000195521">
    <property type="component" value="Unassembled WGS sequence"/>
</dbReference>
<dbReference type="OMA" id="NEYVEEW"/>
<feature type="region of interest" description="Disordered" evidence="1">
    <location>
        <begin position="45"/>
        <end position="77"/>
    </location>
</feature>
<dbReference type="InterPro" id="IPR022089">
    <property type="entry name" value="Plasmodium-antigen_C"/>
</dbReference>
<accession>A0A1Y1JQ37</accession>
<dbReference type="GeneID" id="39745544"/>
<comment type="caution">
    <text evidence="4">The sequence shown here is derived from an EMBL/GenBank/DDBJ whole genome shotgun (WGS) entry which is preliminary data.</text>
</comment>
<sequence>MVSSISITLLLLSSALLNNSFGDAAQQKAKKVKPVATKNAAVAKDAAAKKSAASVKPNVETPTTSTKETKNDEKTVPTDPNVYVEEWQVKSFDWKMNEFSKWLNKAENDWKQFQTVLDEERAKWVANMGDREKTWIESAEKKWENYNQSLDIEYKSNILRKAKEWKEAQWKDWIEKSLKKYITEDFKKWMDGHQASLDELLKLNWDEWKRQKMLECGSVGWRLKEDKYWIRYTFFYSNVEESLPTKQMKELYEIWKMRTKAEKDQWNNWTEKIEKTIIFKDTPAWATWKSSKIAIFNKWLNEFTQKLITQKQWTKWVK</sequence>
<protein>
    <submittedName>
        <fullName evidence="4">Tryptophan-rich antigen</fullName>
    </submittedName>
</protein>
<evidence type="ECO:0000259" key="3">
    <source>
        <dbReference type="Pfam" id="PF12319"/>
    </source>
</evidence>
<dbReference type="Pfam" id="PF12319">
    <property type="entry name" value="TryThrA_C"/>
    <property type="match status" value="1"/>
</dbReference>
<evidence type="ECO:0000256" key="2">
    <source>
        <dbReference type="SAM" id="SignalP"/>
    </source>
</evidence>
<gene>
    <name evidence="4" type="ORF">PGO_004685</name>
</gene>
<dbReference type="RefSeq" id="XP_028547325.1">
    <property type="nucleotide sequence ID" value="XM_028691524.1"/>
</dbReference>
<dbReference type="AlphaFoldDB" id="A0A1Y1JQ37"/>
<feature type="compositionally biased region" description="Basic and acidic residues" evidence="1">
    <location>
        <begin position="67"/>
        <end position="76"/>
    </location>
</feature>
<dbReference type="OrthoDB" id="383196at2759"/>
<evidence type="ECO:0000313" key="4">
    <source>
        <dbReference type="EMBL" id="GAW84736.1"/>
    </source>
</evidence>
<dbReference type="EMBL" id="BDQF01000718">
    <property type="protein sequence ID" value="GAW84736.1"/>
    <property type="molecule type" value="Genomic_DNA"/>
</dbReference>
<feature type="domain" description="Tryptophan/threonine-rich plasmodium antigen C-terminal" evidence="3">
    <location>
        <begin position="98"/>
        <end position="316"/>
    </location>
</feature>
<feature type="chain" id="PRO_5013141295" evidence="2">
    <location>
        <begin position="23"/>
        <end position="318"/>
    </location>
</feature>
<keyword evidence="2" id="KW-0732">Signal</keyword>
<proteinExistence type="predicted"/>